<name>A0ABV1W3I8_9ACTN</name>
<organism evidence="1 2">
    <name type="scientific">Streptomyces carpinensis</name>
    <dbReference type="NCBI Taxonomy" id="66369"/>
    <lineage>
        <taxon>Bacteria</taxon>
        <taxon>Bacillati</taxon>
        <taxon>Actinomycetota</taxon>
        <taxon>Actinomycetes</taxon>
        <taxon>Kitasatosporales</taxon>
        <taxon>Streptomycetaceae</taxon>
        <taxon>Streptomyces</taxon>
    </lineage>
</organism>
<sequence length="64" mass="7455">MVFKRCPNCGGPLQEFRALTDAEKTYVRTAKPGFPPEAYIRCARQGCRRYQRRLKWDDGGDFPE</sequence>
<accession>A0ABV1W3I8</accession>
<dbReference type="Proteomes" id="UP001458415">
    <property type="component" value="Unassembled WGS sequence"/>
</dbReference>
<keyword evidence="2" id="KW-1185">Reference proteome</keyword>
<dbReference type="RefSeq" id="WP_244217263.1">
    <property type="nucleotide sequence ID" value="NZ_MUBM01000154.1"/>
</dbReference>
<protein>
    <submittedName>
        <fullName evidence="1">Uncharacterized protein</fullName>
    </submittedName>
</protein>
<evidence type="ECO:0000313" key="2">
    <source>
        <dbReference type="Proteomes" id="UP001458415"/>
    </source>
</evidence>
<proteinExistence type="predicted"/>
<gene>
    <name evidence="1" type="ORF">ABT317_17545</name>
</gene>
<reference evidence="1 2" key="1">
    <citation type="submission" date="2024-06" db="EMBL/GenBank/DDBJ databases">
        <title>The Natural Products Discovery Center: Release of the First 8490 Sequenced Strains for Exploring Actinobacteria Biosynthetic Diversity.</title>
        <authorList>
            <person name="Kalkreuter E."/>
            <person name="Kautsar S.A."/>
            <person name="Yang D."/>
            <person name="Bader C.D."/>
            <person name="Teijaro C.N."/>
            <person name="Fluegel L."/>
            <person name="Davis C.M."/>
            <person name="Simpson J.R."/>
            <person name="Lauterbach L."/>
            <person name="Steele A.D."/>
            <person name="Gui C."/>
            <person name="Meng S."/>
            <person name="Li G."/>
            <person name="Viehrig K."/>
            <person name="Ye F."/>
            <person name="Su P."/>
            <person name="Kiefer A.F."/>
            <person name="Nichols A."/>
            <person name="Cepeda A.J."/>
            <person name="Yan W."/>
            <person name="Fan B."/>
            <person name="Jiang Y."/>
            <person name="Adhikari A."/>
            <person name="Zheng C.-J."/>
            <person name="Schuster L."/>
            <person name="Cowan T.M."/>
            <person name="Smanski M.J."/>
            <person name="Chevrette M.G."/>
            <person name="De Carvalho L.P.S."/>
            <person name="Shen B."/>
        </authorList>
    </citation>
    <scope>NUCLEOTIDE SEQUENCE [LARGE SCALE GENOMIC DNA]</scope>
    <source>
        <strain evidence="1 2">NPDC000634</strain>
    </source>
</reference>
<evidence type="ECO:0000313" key="1">
    <source>
        <dbReference type="EMBL" id="MER6978754.1"/>
    </source>
</evidence>
<comment type="caution">
    <text evidence="1">The sequence shown here is derived from an EMBL/GenBank/DDBJ whole genome shotgun (WGS) entry which is preliminary data.</text>
</comment>
<dbReference type="EMBL" id="JBEPCU010000272">
    <property type="protein sequence ID" value="MER6978754.1"/>
    <property type="molecule type" value="Genomic_DNA"/>
</dbReference>